<evidence type="ECO:0000256" key="4">
    <source>
        <dbReference type="PIRSR" id="PIRSR000303-1"/>
    </source>
</evidence>
<evidence type="ECO:0000256" key="3">
    <source>
        <dbReference type="ARBA" id="ARBA00023002"/>
    </source>
</evidence>
<dbReference type="PROSITE" id="PS00460">
    <property type="entry name" value="GLUTATHIONE_PEROXID_1"/>
    <property type="match status" value="1"/>
</dbReference>
<dbReference type="CDD" id="cd00340">
    <property type="entry name" value="GSH_Peroxidase"/>
    <property type="match status" value="1"/>
</dbReference>
<dbReference type="PIRSF" id="PIRSF000303">
    <property type="entry name" value="Glutathion_perox"/>
    <property type="match status" value="1"/>
</dbReference>
<evidence type="ECO:0000256" key="1">
    <source>
        <dbReference type="ARBA" id="ARBA00006926"/>
    </source>
</evidence>
<name>A0A2V5LHM4_9MICC</name>
<dbReference type="Gene3D" id="3.40.30.10">
    <property type="entry name" value="Glutaredoxin"/>
    <property type="match status" value="1"/>
</dbReference>
<keyword evidence="2 5" id="KW-0575">Peroxidase</keyword>
<evidence type="ECO:0000256" key="2">
    <source>
        <dbReference type="ARBA" id="ARBA00022559"/>
    </source>
</evidence>
<evidence type="ECO:0000313" key="7">
    <source>
        <dbReference type="Proteomes" id="UP000247832"/>
    </source>
</evidence>
<accession>A0A2V5LHM4</accession>
<comment type="similarity">
    <text evidence="1 5">Belongs to the glutathione peroxidase family.</text>
</comment>
<dbReference type="AlphaFoldDB" id="A0A2V5LHM4"/>
<protein>
    <recommendedName>
        <fullName evidence="5">Glutathione peroxidase</fullName>
    </recommendedName>
</protein>
<dbReference type="Proteomes" id="UP000247832">
    <property type="component" value="Unassembled WGS sequence"/>
</dbReference>
<reference evidence="6 7" key="1">
    <citation type="submission" date="2018-05" db="EMBL/GenBank/DDBJ databases">
        <title>Genetic diversity of glacier-inhabiting Cryobacterium bacteria in China and description of Cryobacterium mengkeensis sp. nov. and Arthrobacter glacialis sp. nov.</title>
        <authorList>
            <person name="Liu Q."/>
            <person name="Xin Y.-H."/>
        </authorList>
    </citation>
    <scope>NUCLEOTIDE SEQUENCE [LARGE SCALE GENOMIC DNA]</scope>
    <source>
        <strain evidence="6 7">LI2</strain>
    </source>
</reference>
<keyword evidence="3 5" id="KW-0560">Oxidoreductase</keyword>
<feature type="active site" evidence="4">
    <location>
        <position position="38"/>
    </location>
</feature>
<dbReference type="GO" id="GO:0004601">
    <property type="term" value="F:peroxidase activity"/>
    <property type="evidence" value="ECO:0007669"/>
    <property type="project" value="UniProtKB-KW"/>
</dbReference>
<dbReference type="PANTHER" id="PTHR11592:SF78">
    <property type="entry name" value="GLUTATHIONE PEROXIDASE"/>
    <property type="match status" value="1"/>
</dbReference>
<dbReference type="PANTHER" id="PTHR11592">
    <property type="entry name" value="GLUTATHIONE PEROXIDASE"/>
    <property type="match status" value="1"/>
</dbReference>
<dbReference type="Pfam" id="PF00255">
    <property type="entry name" value="GSHPx"/>
    <property type="match status" value="1"/>
</dbReference>
<comment type="caution">
    <text evidence="6">The sequence shown here is derived from an EMBL/GenBank/DDBJ whole genome shotgun (WGS) entry which is preliminary data.</text>
</comment>
<dbReference type="EMBL" id="QJVD01000001">
    <property type="protein sequence ID" value="PYI69573.1"/>
    <property type="molecule type" value="Genomic_DNA"/>
</dbReference>
<dbReference type="OrthoDB" id="9785502at2"/>
<dbReference type="GO" id="GO:0034599">
    <property type="term" value="P:cellular response to oxidative stress"/>
    <property type="evidence" value="ECO:0007669"/>
    <property type="project" value="TreeGrafter"/>
</dbReference>
<dbReference type="InterPro" id="IPR029759">
    <property type="entry name" value="GPX_AS"/>
</dbReference>
<dbReference type="PRINTS" id="PR01011">
    <property type="entry name" value="GLUTPROXDASE"/>
</dbReference>
<organism evidence="6 7">
    <name type="scientific">Arthrobacter livingstonensis</name>
    <dbReference type="NCBI Taxonomy" id="670078"/>
    <lineage>
        <taxon>Bacteria</taxon>
        <taxon>Bacillati</taxon>
        <taxon>Actinomycetota</taxon>
        <taxon>Actinomycetes</taxon>
        <taxon>Micrococcales</taxon>
        <taxon>Micrococcaceae</taxon>
        <taxon>Arthrobacter</taxon>
    </lineage>
</organism>
<dbReference type="RefSeq" id="WP_110498996.1">
    <property type="nucleotide sequence ID" value="NZ_QJVD01000001.1"/>
</dbReference>
<dbReference type="InterPro" id="IPR036249">
    <property type="entry name" value="Thioredoxin-like_sf"/>
</dbReference>
<dbReference type="SUPFAM" id="SSF52833">
    <property type="entry name" value="Thioredoxin-like"/>
    <property type="match status" value="1"/>
</dbReference>
<keyword evidence="7" id="KW-1185">Reference proteome</keyword>
<gene>
    <name evidence="6" type="ORF">CVV68_00190</name>
</gene>
<evidence type="ECO:0000256" key="5">
    <source>
        <dbReference type="RuleBase" id="RU000499"/>
    </source>
</evidence>
<sequence length="163" mass="16962">MATPTLQTISLILNDGTESSVSAIGGKAVLVVNVASKCGFTPQYDTLEALYEKYRAGGLEILGVPSNQFGGQEPGTDGEIADFCRRNFGVTFALTAKTDVNGPDAHPLYVALTKGGAEPIAWNFEKFLVNRDGVVLARFASSVSPDAPELVAAVEAALAAAQA</sequence>
<evidence type="ECO:0000313" key="6">
    <source>
        <dbReference type="EMBL" id="PYI69573.1"/>
    </source>
</evidence>
<proteinExistence type="inferred from homology"/>
<dbReference type="PROSITE" id="PS51355">
    <property type="entry name" value="GLUTATHIONE_PEROXID_3"/>
    <property type="match status" value="1"/>
</dbReference>
<dbReference type="InterPro" id="IPR000889">
    <property type="entry name" value="Glutathione_peroxidase"/>
</dbReference>